<comment type="caution">
    <text evidence="1">The sequence shown here is derived from an EMBL/GenBank/DDBJ whole genome shotgun (WGS) entry which is preliminary data.</text>
</comment>
<organism evidence="1 2">
    <name type="scientific">Cetraspora pellucida</name>
    <dbReference type="NCBI Taxonomy" id="1433469"/>
    <lineage>
        <taxon>Eukaryota</taxon>
        <taxon>Fungi</taxon>
        <taxon>Fungi incertae sedis</taxon>
        <taxon>Mucoromycota</taxon>
        <taxon>Glomeromycotina</taxon>
        <taxon>Glomeromycetes</taxon>
        <taxon>Diversisporales</taxon>
        <taxon>Gigasporaceae</taxon>
        <taxon>Cetraspora</taxon>
    </lineage>
</organism>
<dbReference type="AlphaFoldDB" id="A0A9N9IFK1"/>
<feature type="non-terminal residue" evidence="1">
    <location>
        <position position="1"/>
    </location>
</feature>
<sequence length="55" mass="6182">NTEGSLKFAATTCSGGNNDYLIVIFDGIDYVPHRPNIYINQFDTNNQQWTNITSV</sequence>
<accession>A0A9N9IFK1</accession>
<evidence type="ECO:0000313" key="2">
    <source>
        <dbReference type="Proteomes" id="UP000789759"/>
    </source>
</evidence>
<dbReference type="Proteomes" id="UP000789759">
    <property type="component" value="Unassembled WGS sequence"/>
</dbReference>
<name>A0A9N9IFK1_9GLOM</name>
<proteinExistence type="predicted"/>
<reference evidence="1" key="1">
    <citation type="submission" date="2021-06" db="EMBL/GenBank/DDBJ databases">
        <authorList>
            <person name="Kallberg Y."/>
            <person name="Tangrot J."/>
            <person name="Rosling A."/>
        </authorList>
    </citation>
    <scope>NUCLEOTIDE SEQUENCE</scope>
    <source>
        <strain evidence="1">FL966</strain>
    </source>
</reference>
<dbReference type="OrthoDB" id="432528at2759"/>
<dbReference type="EMBL" id="CAJVQA010014532">
    <property type="protein sequence ID" value="CAG8731576.1"/>
    <property type="molecule type" value="Genomic_DNA"/>
</dbReference>
<protein>
    <submittedName>
        <fullName evidence="1">22041_t:CDS:1</fullName>
    </submittedName>
</protein>
<evidence type="ECO:0000313" key="1">
    <source>
        <dbReference type="EMBL" id="CAG8731576.1"/>
    </source>
</evidence>
<gene>
    <name evidence="1" type="ORF">CPELLU_LOCUS13521</name>
</gene>
<keyword evidence="2" id="KW-1185">Reference proteome</keyword>